<dbReference type="AlphaFoldDB" id="A0A835KLD4"/>
<dbReference type="Proteomes" id="UP000636709">
    <property type="component" value="Unassembled WGS sequence"/>
</dbReference>
<gene>
    <name evidence="3" type="ORF">HU200_011384</name>
</gene>
<comment type="caution">
    <text evidence="3">The sequence shown here is derived from an EMBL/GenBank/DDBJ whole genome shotgun (WGS) entry which is preliminary data.</text>
</comment>
<evidence type="ECO:0000256" key="1">
    <source>
        <dbReference type="SAM" id="MobiDB-lite"/>
    </source>
</evidence>
<keyword evidence="4" id="KW-1185">Reference proteome</keyword>
<keyword evidence="2" id="KW-0812">Transmembrane</keyword>
<accession>A0A835KLD4</accession>
<feature type="transmembrane region" description="Helical" evidence="2">
    <location>
        <begin position="42"/>
        <end position="62"/>
    </location>
</feature>
<dbReference type="EMBL" id="JACEFO010000844">
    <property type="protein sequence ID" value="KAF8754847.1"/>
    <property type="molecule type" value="Genomic_DNA"/>
</dbReference>
<feature type="compositionally biased region" description="Basic and acidic residues" evidence="1">
    <location>
        <begin position="123"/>
        <end position="140"/>
    </location>
</feature>
<organism evidence="3 4">
    <name type="scientific">Digitaria exilis</name>
    <dbReference type="NCBI Taxonomy" id="1010633"/>
    <lineage>
        <taxon>Eukaryota</taxon>
        <taxon>Viridiplantae</taxon>
        <taxon>Streptophyta</taxon>
        <taxon>Embryophyta</taxon>
        <taxon>Tracheophyta</taxon>
        <taxon>Spermatophyta</taxon>
        <taxon>Magnoliopsida</taxon>
        <taxon>Liliopsida</taxon>
        <taxon>Poales</taxon>
        <taxon>Poaceae</taxon>
        <taxon>PACMAD clade</taxon>
        <taxon>Panicoideae</taxon>
        <taxon>Panicodae</taxon>
        <taxon>Paniceae</taxon>
        <taxon>Anthephorinae</taxon>
        <taxon>Digitaria</taxon>
    </lineage>
</organism>
<keyword evidence="2" id="KW-0472">Membrane</keyword>
<feature type="region of interest" description="Disordered" evidence="1">
    <location>
        <begin position="67"/>
        <end position="147"/>
    </location>
</feature>
<proteinExistence type="predicted"/>
<feature type="transmembrane region" description="Helical" evidence="2">
    <location>
        <begin position="14"/>
        <end position="36"/>
    </location>
</feature>
<feature type="compositionally biased region" description="Basic and acidic residues" evidence="1">
    <location>
        <begin position="79"/>
        <end position="92"/>
    </location>
</feature>
<feature type="compositionally biased region" description="Basic residues" evidence="1">
    <location>
        <begin position="93"/>
        <end position="102"/>
    </location>
</feature>
<evidence type="ECO:0000313" key="3">
    <source>
        <dbReference type="EMBL" id="KAF8754847.1"/>
    </source>
</evidence>
<evidence type="ECO:0000313" key="4">
    <source>
        <dbReference type="Proteomes" id="UP000636709"/>
    </source>
</evidence>
<keyword evidence="2" id="KW-1133">Transmembrane helix</keyword>
<sequence>MAHQETEFHWANELLQATVIFAGGVAIAAIAVVGSLKTRSVVVLMGGLPSVILFTISFRLGLAALRKRRSTSGPQSEAGKLKISDEDPDLRRSCHTKAKHKGFKDEEKVSEPALGKKKSSTLGDKKPVSQKKSKVDDDRVPKKKSKK</sequence>
<reference evidence="3" key="1">
    <citation type="submission" date="2020-07" db="EMBL/GenBank/DDBJ databases">
        <title>Genome sequence and genetic diversity analysis of an under-domesticated orphan crop, white fonio (Digitaria exilis).</title>
        <authorList>
            <person name="Bennetzen J.L."/>
            <person name="Chen S."/>
            <person name="Ma X."/>
            <person name="Wang X."/>
            <person name="Yssel A.E.J."/>
            <person name="Chaluvadi S.R."/>
            <person name="Johnson M."/>
            <person name="Gangashetty P."/>
            <person name="Hamidou F."/>
            <person name="Sanogo M.D."/>
            <person name="Zwaenepoel A."/>
            <person name="Wallace J."/>
            <person name="Van De Peer Y."/>
            <person name="Van Deynze A."/>
        </authorList>
    </citation>
    <scope>NUCLEOTIDE SEQUENCE</scope>
    <source>
        <tissue evidence="3">Leaves</tissue>
    </source>
</reference>
<evidence type="ECO:0000256" key="2">
    <source>
        <dbReference type="SAM" id="Phobius"/>
    </source>
</evidence>
<protein>
    <submittedName>
        <fullName evidence="3">Uncharacterized protein</fullName>
    </submittedName>
</protein>
<name>A0A835KLD4_9POAL</name>